<evidence type="ECO:0000313" key="4">
    <source>
        <dbReference type="Proteomes" id="UP000215158"/>
    </source>
</evidence>
<protein>
    <recommendedName>
        <fullName evidence="2">Helix-turn-helix domain-containing protein</fullName>
    </recommendedName>
</protein>
<evidence type="ECO:0000256" key="1">
    <source>
        <dbReference type="SAM" id="MobiDB-lite"/>
    </source>
</evidence>
<dbReference type="Pfam" id="PF12728">
    <property type="entry name" value="HTH_17"/>
    <property type="match status" value="1"/>
</dbReference>
<dbReference type="EMBL" id="CP022989">
    <property type="protein sequence ID" value="ASV97581.1"/>
    <property type="molecule type" value="Genomic_DNA"/>
</dbReference>
<name>A0A248VG95_9BURK</name>
<evidence type="ECO:0000313" key="3">
    <source>
        <dbReference type="EMBL" id="ASV97581.1"/>
    </source>
</evidence>
<proteinExistence type="predicted"/>
<accession>A0A248VG95</accession>
<dbReference type="RefSeq" id="WP_095417774.1">
    <property type="nucleotide sequence ID" value="NZ_CP022989.1"/>
</dbReference>
<feature type="compositionally biased region" description="Polar residues" evidence="1">
    <location>
        <begin position="68"/>
        <end position="84"/>
    </location>
</feature>
<evidence type="ECO:0000259" key="2">
    <source>
        <dbReference type="Pfam" id="PF12728"/>
    </source>
</evidence>
<dbReference type="InterPro" id="IPR041657">
    <property type="entry name" value="HTH_17"/>
</dbReference>
<dbReference type="AlphaFoldDB" id="A0A248VG95"/>
<dbReference type="OrthoDB" id="9800023at2"/>
<organism evidence="3 4">
    <name type="scientific">Paraburkholderia aromaticivorans</name>
    <dbReference type="NCBI Taxonomy" id="2026199"/>
    <lineage>
        <taxon>Bacteria</taxon>
        <taxon>Pseudomonadati</taxon>
        <taxon>Pseudomonadota</taxon>
        <taxon>Betaproteobacteria</taxon>
        <taxon>Burkholderiales</taxon>
        <taxon>Burkholderiaceae</taxon>
        <taxon>Paraburkholderia</taxon>
    </lineage>
</organism>
<dbReference type="KEGG" id="parb:CJU94_05030"/>
<dbReference type="Proteomes" id="UP000215158">
    <property type="component" value="Chromosome 1"/>
</dbReference>
<feature type="domain" description="Helix-turn-helix" evidence="2">
    <location>
        <begin position="4"/>
        <end position="52"/>
    </location>
</feature>
<gene>
    <name evidence="3" type="ORF">CJU94_05030</name>
</gene>
<sequence>METFTLQQAAEFLKIHPVTLLEKAKTGAVPGAKIGKRWVFLKIDLIEHIRSQYTRRALQGDTARNDICHSSNARTPPIGGSSSRHAVDRQYSEVLGLLTK</sequence>
<keyword evidence="4" id="KW-1185">Reference proteome</keyword>
<feature type="region of interest" description="Disordered" evidence="1">
    <location>
        <begin position="66"/>
        <end position="87"/>
    </location>
</feature>
<reference evidence="3 4" key="1">
    <citation type="submission" date="2017-08" db="EMBL/GenBank/DDBJ databases">
        <title>Identification and genetic characteristics of simultaneous BTEX- and naphthalene-degrading Paraburkholderia sp. BN5 isolated from petroleum-contaminated soil.</title>
        <authorList>
            <person name="Lee Y."/>
            <person name="Jeon C.O."/>
        </authorList>
    </citation>
    <scope>NUCLEOTIDE SEQUENCE [LARGE SCALE GENOMIC DNA]</scope>
    <source>
        <strain evidence="3 4">BN5</strain>
    </source>
</reference>